<gene>
    <name evidence="2" type="ORF">PAPOLLO_LOCUS13883</name>
</gene>
<comment type="caution">
    <text evidence="2">The sequence shown here is derived from an EMBL/GenBank/DDBJ whole genome shotgun (WGS) entry which is preliminary data.</text>
</comment>
<proteinExistence type="predicted"/>
<dbReference type="AlphaFoldDB" id="A0A8S3X5T0"/>
<feature type="compositionally biased region" description="Polar residues" evidence="1">
    <location>
        <begin position="27"/>
        <end position="42"/>
    </location>
</feature>
<feature type="compositionally biased region" description="Polar residues" evidence="1">
    <location>
        <begin position="55"/>
        <end position="64"/>
    </location>
</feature>
<evidence type="ECO:0000313" key="3">
    <source>
        <dbReference type="Proteomes" id="UP000691718"/>
    </source>
</evidence>
<accession>A0A8S3X5T0</accession>
<keyword evidence="3" id="KW-1185">Reference proteome</keyword>
<dbReference type="EMBL" id="CAJQZP010000945">
    <property type="protein sequence ID" value="CAG5001291.1"/>
    <property type="molecule type" value="Genomic_DNA"/>
</dbReference>
<sequence>MSRKRAKYLVDLAKKEKNSLRSFDKNVVSNDTSDSIDNTPVPSSYSDFSESSQSLNGTLVPTSRQETEDHTRNQYVRPGYDYSVVSTPKNNKRRSKQRTEVDLKRHKLEDNLCSKMSGYVERENVCVTMELSILRQKGKLKHQEALKNLLTTEYDENNVSDDEV</sequence>
<feature type="compositionally biased region" description="Low complexity" evidence="1">
    <location>
        <begin position="43"/>
        <end position="54"/>
    </location>
</feature>
<protein>
    <submittedName>
        <fullName evidence="2">(apollo) hypothetical protein</fullName>
    </submittedName>
</protein>
<organism evidence="2 3">
    <name type="scientific">Parnassius apollo</name>
    <name type="common">Apollo butterfly</name>
    <name type="synonym">Papilio apollo</name>
    <dbReference type="NCBI Taxonomy" id="110799"/>
    <lineage>
        <taxon>Eukaryota</taxon>
        <taxon>Metazoa</taxon>
        <taxon>Ecdysozoa</taxon>
        <taxon>Arthropoda</taxon>
        <taxon>Hexapoda</taxon>
        <taxon>Insecta</taxon>
        <taxon>Pterygota</taxon>
        <taxon>Neoptera</taxon>
        <taxon>Endopterygota</taxon>
        <taxon>Lepidoptera</taxon>
        <taxon>Glossata</taxon>
        <taxon>Ditrysia</taxon>
        <taxon>Papilionoidea</taxon>
        <taxon>Papilionidae</taxon>
        <taxon>Parnassiinae</taxon>
        <taxon>Parnassini</taxon>
        <taxon>Parnassius</taxon>
        <taxon>Parnassius</taxon>
    </lineage>
</organism>
<reference evidence="2" key="1">
    <citation type="submission" date="2021-04" db="EMBL/GenBank/DDBJ databases">
        <authorList>
            <person name="Tunstrom K."/>
        </authorList>
    </citation>
    <scope>NUCLEOTIDE SEQUENCE</scope>
</reference>
<evidence type="ECO:0000313" key="2">
    <source>
        <dbReference type="EMBL" id="CAG5001291.1"/>
    </source>
</evidence>
<evidence type="ECO:0000256" key="1">
    <source>
        <dbReference type="SAM" id="MobiDB-lite"/>
    </source>
</evidence>
<name>A0A8S3X5T0_PARAO</name>
<feature type="region of interest" description="Disordered" evidence="1">
    <location>
        <begin position="19"/>
        <end position="100"/>
    </location>
</feature>
<dbReference type="Proteomes" id="UP000691718">
    <property type="component" value="Unassembled WGS sequence"/>
</dbReference>